<dbReference type="EMBL" id="MU069571">
    <property type="protein sequence ID" value="KAF5838631.1"/>
    <property type="molecule type" value="Genomic_DNA"/>
</dbReference>
<name>A0ABQ7GVJ0_DUNSA</name>
<evidence type="ECO:0000256" key="2">
    <source>
        <dbReference type="ARBA" id="ARBA00023004"/>
    </source>
</evidence>
<evidence type="ECO:0000256" key="3">
    <source>
        <dbReference type="SAM" id="MobiDB-lite"/>
    </source>
</evidence>
<evidence type="ECO:0000313" key="6">
    <source>
        <dbReference type="Proteomes" id="UP000815325"/>
    </source>
</evidence>
<evidence type="ECO:0000313" key="5">
    <source>
        <dbReference type="EMBL" id="KAF5838631.1"/>
    </source>
</evidence>
<organism evidence="5 6">
    <name type="scientific">Dunaliella salina</name>
    <name type="common">Green alga</name>
    <name type="synonym">Protococcus salinus</name>
    <dbReference type="NCBI Taxonomy" id="3046"/>
    <lineage>
        <taxon>Eukaryota</taxon>
        <taxon>Viridiplantae</taxon>
        <taxon>Chlorophyta</taxon>
        <taxon>core chlorophytes</taxon>
        <taxon>Chlorophyceae</taxon>
        <taxon>CS clade</taxon>
        <taxon>Chlamydomonadales</taxon>
        <taxon>Dunaliellaceae</taxon>
        <taxon>Dunaliella</taxon>
    </lineage>
</organism>
<keyword evidence="1" id="KW-0479">Metal-binding</keyword>
<proteinExistence type="predicted"/>
<sequence>MRVALGKVLQRSFLLDSRPLAFLPASQVGLPTRCSQNTKLSTVGHRDGAAQEHASDATAHPHPMPLEVKLRRAEKRLNLKYSDGKQFSLPAELLRVSSPSADNQRPGRVVAGRRHVGIMGLQPVGRYAVRIQFDDLHHTGLYTWELLYDLGRHKLSRARKYIQQLHEQGLSREPIRTSSGRSRGDPRRAEGGK</sequence>
<feature type="region of interest" description="Disordered" evidence="3">
    <location>
        <begin position="168"/>
        <end position="193"/>
    </location>
</feature>
<feature type="domain" description="Gamma-butyrobetaine hydroxylase-like N-terminal" evidence="4">
    <location>
        <begin position="69"/>
        <end position="148"/>
    </location>
</feature>
<reference evidence="5" key="1">
    <citation type="submission" date="2017-08" db="EMBL/GenBank/DDBJ databases">
        <authorList>
            <person name="Polle J.E."/>
            <person name="Barry K."/>
            <person name="Cushman J."/>
            <person name="Schmutz J."/>
            <person name="Tran D."/>
            <person name="Hathwaick L.T."/>
            <person name="Yim W.C."/>
            <person name="Jenkins J."/>
            <person name="Mckie-Krisberg Z.M."/>
            <person name="Prochnik S."/>
            <person name="Lindquist E."/>
            <person name="Dockter R.B."/>
            <person name="Adam C."/>
            <person name="Molina H."/>
            <person name="Bunkerborg J."/>
            <person name="Jin E."/>
            <person name="Buchheim M."/>
            <person name="Magnuson J."/>
        </authorList>
    </citation>
    <scope>NUCLEOTIDE SEQUENCE</scope>
    <source>
        <strain evidence="5">CCAP 19/18</strain>
    </source>
</reference>
<feature type="compositionally biased region" description="Basic and acidic residues" evidence="3">
    <location>
        <begin position="182"/>
        <end position="193"/>
    </location>
</feature>
<dbReference type="Pfam" id="PF06155">
    <property type="entry name" value="GBBH-like_N"/>
    <property type="match status" value="1"/>
</dbReference>
<accession>A0ABQ7GVJ0</accession>
<dbReference type="Gene3D" id="3.30.2020.30">
    <property type="match status" value="1"/>
</dbReference>
<evidence type="ECO:0000256" key="1">
    <source>
        <dbReference type="ARBA" id="ARBA00022723"/>
    </source>
</evidence>
<dbReference type="InterPro" id="IPR038492">
    <property type="entry name" value="GBBH-like_N_sf"/>
</dbReference>
<dbReference type="InterPro" id="IPR010376">
    <property type="entry name" value="GBBH-like_N"/>
</dbReference>
<gene>
    <name evidence="5" type="ORF">DUNSADRAFT_2466</name>
</gene>
<dbReference type="PANTHER" id="PTHR35303:SF5">
    <property type="entry name" value="OS02G0197800 PROTEIN"/>
    <property type="match status" value="1"/>
</dbReference>
<dbReference type="PANTHER" id="PTHR35303">
    <property type="entry name" value="OS02G0197800 PROTEIN"/>
    <property type="match status" value="1"/>
</dbReference>
<comment type="caution">
    <text evidence="5">The sequence shown here is derived from an EMBL/GenBank/DDBJ whole genome shotgun (WGS) entry which is preliminary data.</text>
</comment>
<keyword evidence="6" id="KW-1185">Reference proteome</keyword>
<dbReference type="Proteomes" id="UP000815325">
    <property type="component" value="Unassembled WGS sequence"/>
</dbReference>
<keyword evidence="2" id="KW-0408">Iron</keyword>
<evidence type="ECO:0000259" key="4">
    <source>
        <dbReference type="Pfam" id="PF06155"/>
    </source>
</evidence>
<protein>
    <recommendedName>
        <fullName evidence="4">Gamma-butyrobetaine hydroxylase-like N-terminal domain-containing protein</fullName>
    </recommendedName>
</protein>